<dbReference type="EMBL" id="JAHHHN010000019">
    <property type="protein sequence ID" value="MBW4564182.1"/>
    <property type="molecule type" value="Genomic_DNA"/>
</dbReference>
<evidence type="ECO:0000256" key="6">
    <source>
        <dbReference type="ARBA" id="ARBA00022989"/>
    </source>
</evidence>
<dbReference type="InterPro" id="IPR038731">
    <property type="entry name" value="RgtA/B/C-like"/>
</dbReference>
<feature type="transmembrane region" description="Helical" evidence="8">
    <location>
        <begin position="239"/>
        <end position="262"/>
    </location>
</feature>
<feature type="transmembrane region" description="Helical" evidence="8">
    <location>
        <begin position="166"/>
        <end position="186"/>
    </location>
</feature>
<protein>
    <submittedName>
        <fullName evidence="10">Glycosyltransferase family 39 protein</fullName>
        <ecNumber evidence="10">2.4.-.-</ecNumber>
    </submittedName>
</protein>
<feature type="transmembrane region" description="Helical" evidence="8">
    <location>
        <begin position="143"/>
        <end position="160"/>
    </location>
</feature>
<keyword evidence="5 8" id="KW-0812">Transmembrane</keyword>
<dbReference type="InterPro" id="IPR050297">
    <property type="entry name" value="LipidA_mod_glycosyltrf_83"/>
</dbReference>
<dbReference type="GO" id="GO:0009103">
    <property type="term" value="P:lipopolysaccharide biosynthetic process"/>
    <property type="evidence" value="ECO:0007669"/>
    <property type="project" value="UniProtKB-ARBA"/>
</dbReference>
<evidence type="ECO:0000256" key="2">
    <source>
        <dbReference type="ARBA" id="ARBA00022475"/>
    </source>
</evidence>
<keyword evidence="2" id="KW-1003">Cell membrane</keyword>
<proteinExistence type="predicted"/>
<feature type="transmembrane region" description="Helical" evidence="8">
    <location>
        <begin position="114"/>
        <end position="134"/>
    </location>
</feature>
<evidence type="ECO:0000256" key="4">
    <source>
        <dbReference type="ARBA" id="ARBA00022679"/>
    </source>
</evidence>
<dbReference type="Proteomes" id="UP000715781">
    <property type="component" value="Unassembled WGS sequence"/>
</dbReference>
<feature type="transmembrane region" description="Helical" evidence="8">
    <location>
        <begin position="337"/>
        <end position="356"/>
    </location>
</feature>
<dbReference type="GO" id="GO:0016763">
    <property type="term" value="F:pentosyltransferase activity"/>
    <property type="evidence" value="ECO:0007669"/>
    <property type="project" value="TreeGrafter"/>
</dbReference>
<evidence type="ECO:0000313" key="10">
    <source>
        <dbReference type="EMBL" id="MBW4564182.1"/>
    </source>
</evidence>
<sequence length="553" mass="61651">MKKLFSVEKLALIVIAIAIVLRMLNLGNRELWYDEVLSLLLSSGQKGAYQTPGDTPAVLAEYTSLLSLPIEAGLREVFSTFIQLIRSLLGGEPHPPLFFLSQHFWLRLFGNSEAAMRSLNTLFSIAAIGSAYGLGRVFIGHRGGLLLAALIGINPFYLFHSLNIRMYAPLVLWVTLSAWALLHLIYQQNTQSTKNLRSQLLWNSLLIGSTAAGLLTFYLYVYWVVVLAVLVVYLDRQNWWQHGLRLGAGVLLTIPWMLWGTIKQLRNADLKRFGAAKEVGFAWLHHLQDIAQTLGTNLLLGDWVTSLPSLSVATAGCLVILLLLTCSISLWQKGEQTNLGVALILGIVPLLLALGVDIATQKFTLGFGWGRTMIIILPGCLLLLALWVERAVSVQWRTPVATGLLLLYLTISISDFSLRQRSVFHSVADLILQDVNQPTLIALNSKAWGHVMRLAYYIPSKAPVRLLADKPANLATSLEKVLINEAGQYPRLLWLDSSDPVWSRLETESEIEKEKQKIQQVISSQFQLINTQNLSGTMSLDNFTLRLYTPSRN</sequence>
<dbReference type="GO" id="GO:0005886">
    <property type="term" value="C:plasma membrane"/>
    <property type="evidence" value="ECO:0007669"/>
    <property type="project" value="UniProtKB-SubCell"/>
</dbReference>
<feature type="transmembrane region" description="Helical" evidence="8">
    <location>
        <begin position="206"/>
        <end position="233"/>
    </location>
</feature>
<evidence type="ECO:0000256" key="7">
    <source>
        <dbReference type="ARBA" id="ARBA00023136"/>
    </source>
</evidence>
<evidence type="ECO:0000256" key="1">
    <source>
        <dbReference type="ARBA" id="ARBA00004651"/>
    </source>
</evidence>
<reference evidence="10" key="1">
    <citation type="submission" date="2021-05" db="EMBL/GenBank/DDBJ databases">
        <authorList>
            <person name="Pietrasiak N."/>
            <person name="Ward R."/>
            <person name="Stajich J.E."/>
            <person name="Kurbessoian T."/>
        </authorList>
    </citation>
    <scope>NUCLEOTIDE SEQUENCE</scope>
    <source>
        <strain evidence="10">JT2-VF2</strain>
    </source>
</reference>
<organism evidence="10 11">
    <name type="scientific">Mojavia pulchra JT2-VF2</name>
    <dbReference type="NCBI Taxonomy" id="287848"/>
    <lineage>
        <taxon>Bacteria</taxon>
        <taxon>Bacillati</taxon>
        <taxon>Cyanobacteriota</taxon>
        <taxon>Cyanophyceae</taxon>
        <taxon>Nostocales</taxon>
        <taxon>Nostocaceae</taxon>
    </lineage>
</organism>
<keyword evidence="7 8" id="KW-0472">Membrane</keyword>
<keyword evidence="3 10" id="KW-0328">Glycosyltransferase</keyword>
<gene>
    <name evidence="10" type="ORF">KME32_24175</name>
</gene>
<evidence type="ECO:0000256" key="3">
    <source>
        <dbReference type="ARBA" id="ARBA00022676"/>
    </source>
</evidence>
<evidence type="ECO:0000313" key="11">
    <source>
        <dbReference type="Proteomes" id="UP000715781"/>
    </source>
</evidence>
<comment type="caution">
    <text evidence="10">The sequence shown here is derived from an EMBL/GenBank/DDBJ whole genome shotgun (WGS) entry which is preliminary data.</text>
</comment>
<dbReference type="EC" id="2.4.-.-" evidence="10"/>
<evidence type="ECO:0000256" key="5">
    <source>
        <dbReference type="ARBA" id="ARBA00022692"/>
    </source>
</evidence>
<evidence type="ECO:0000256" key="8">
    <source>
        <dbReference type="SAM" id="Phobius"/>
    </source>
</evidence>
<reference evidence="10" key="2">
    <citation type="journal article" date="2022" name="Microbiol. Resour. Announc.">
        <title>Metagenome Sequencing to Explore Phylogenomics of Terrestrial Cyanobacteria.</title>
        <authorList>
            <person name="Ward R.D."/>
            <person name="Stajich J.E."/>
            <person name="Johansen J.R."/>
            <person name="Huntemann M."/>
            <person name="Clum A."/>
            <person name="Foster B."/>
            <person name="Foster B."/>
            <person name="Roux S."/>
            <person name="Palaniappan K."/>
            <person name="Varghese N."/>
            <person name="Mukherjee S."/>
            <person name="Reddy T.B.K."/>
            <person name="Daum C."/>
            <person name="Copeland A."/>
            <person name="Chen I.A."/>
            <person name="Ivanova N.N."/>
            <person name="Kyrpides N.C."/>
            <person name="Shapiro N."/>
            <person name="Eloe-Fadrosh E.A."/>
            <person name="Pietrasiak N."/>
        </authorList>
    </citation>
    <scope>NUCLEOTIDE SEQUENCE</scope>
    <source>
        <strain evidence="10">JT2-VF2</strain>
    </source>
</reference>
<keyword evidence="4 10" id="KW-0808">Transferase</keyword>
<evidence type="ECO:0000259" key="9">
    <source>
        <dbReference type="Pfam" id="PF13231"/>
    </source>
</evidence>
<keyword evidence="6 8" id="KW-1133">Transmembrane helix</keyword>
<accession>A0A951UHZ7</accession>
<feature type="domain" description="Glycosyltransferase RgtA/B/C/D-like" evidence="9">
    <location>
        <begin position="94"/>
        <end position="259"/>
    </location>
</feature>
<dbReference type="PANTHER" id="PTHR33908:SF11">
    <property type="entry name" value="MEMBRANE PROTEIN"/>
    <property type="match status" value="1"/>
</dbReference>
<dbReference type="Pfam" id="PF13231">
    <property type="entry name" value="PMT_2"/>
    <property type="match status" value="1"/>
</dbReference>
<feature type="transmembrane region" description="Helical" evidence="8">
    <location>
        <begin position="310"/>
        <end position="331"/>
    </location>
</feature>
<feature type="transmembrane region" description="Helical" evidence="8">
    <location>
        <begin position="368"/>
        <end position="388"/>
    </location>
</feature>
<dbReference type="PANTHER" id="PTHR33908">
    <property type="entry name" value="MANNOSYLTRANSFERASE YKCB-RELATED"/>
    <property type="match status" value="1"/>
</dbReference>
<comment type="subcellular location">
    <subcellularLocation>
        <location evidence="1">Cell membrane</location>
        <topology evidence="1">Multi-pass membrane protein</topology>
    </subcellularLocation>
</comment>
<name>A0A951UHZ7_9NOST</name>
<dbReference type="AlphaFoldDB" id="A0A951UHZ7"/>